<accession>A0A9W8DWK6</accession>
<evidence type="ECO:0000313" key="2">
    <source>
        <dbReference type="EMBL" id="KAJ1929113.1"/>
    </source>
</evidence>
<proteinExistence type="predicted"/>
<organism evidence="2 3">
    <name type="scientific">Tieghemiomyces parasiticus</name>
    <dbReference type="NCBI Taxonomy" id="78921"/>
    <lineage>
        <taxon>Eukaryota</taxon>
        <taxon>Fungi</taxon>
        <taxon>Fungi incertae sedis</taxon>
        <taxon>Zoopagomycota</taxon>
        <taxon>Kickxellomycotina</taxon>
        <taxon>Dimargaritomycetes</taxon>
        <taxon>Dimargaritales</taxon>
        <taxon>Dimargaritaceae</taxon>
        <taxon>Tieghemiomyces</taxon>
    </lineage>
</organism>
<dbReference type="Proteomes" id="UP001150569">
    <property type="component" value="Unassembled WGS sequence"/>
</dbReference>
<dbReference type="AlphaFoldDB" id="A0A9W8DWK6"/>
<dbReference type="EMBL" id="JANBPT010000047">
    <property type="protein sequence ID" value="KAJ1929113.1"/>
    <property type="molecule type" value="Genomic_DNA"/>
</dbReference>
<feature type="compositionally biased region" description="Gly residues" evidence="1">
    <location>
        <begin position="432"/>
        <end position="441"/>
    </location>
</feature>
<evidence type="ECO:0000256" key="1">
    <source>
        <dbReference type="SAM" id="MobiDB-lite"/>
    </source>
</evidence>
<evidence type="ECO:0000313" key="3">
    <source>
        <dbReference type="Proteomes" id="UP001150569"/>
    </source>
</evidence>
<name>A0A9W8DWK6_9FUNG</name>
<feature type="region of interest" description="Disordered" evidence="1">
    <location>
        <begin position="348"/>
        <end position="447"/>
    </location>
</feature>
<protein>
    <submittedName>
        <fullName evidence="2">Uncharacterized protein</fullName>
    </submittedName>
</protein>
<feature type="compositionally biased region" description="Low complexity" evidence="1">
    <location>
        <begin position="380"/>
        <end position="418"/>
    </location>
</feature>
<sequence>MPGSSACLVLRVEATSLFSKDRKVVDDRTGELLYTKTGPAAKDSRTLFCNVWCGQTSLAEALQRAIQEAKPVPAREAIPHAPLRSCTAPVLPTTSRRGRRDPTGYATPSMEGGDDPLDVFDRWDSTSGRHQSRHGTEPPAPGMDRPRAQTLDVVPTATLPRPYRMGRKFLDNDDYLGCYDSPSLEVNDDDTNPFANPGPCPEYYGQFSPKRRYPYTPQHAFYMPHEGLPTSTATVGRSGAYQLPPSPPPSHLPSPVLASNRRATVTTHTPGPVGRTYSEPLLARSTAPLVLWDVTTRRWRQQNRLSFINPNDSVVSWVQVARDNWTSVNRTLYRFVWPAQDSHTRARGVVNSGMRPLPALPAATTSQRRFLDPSPPPSPATTAAFPSSSSSSSSRGSSTSPAPFQLSSSPTPHVTVTSARSPLSSVPTPNGDGSGGPGSSGSGEIAFEGQGSAVTGSAYFWTYEQKGKLLTCYHADHNIPIAHYRPKRMALTSGGKFMIHTRYLPSAEFMEFLVFSCLVILDLGEKD</sequence>
<comment type="caution">
    <text evidence="2">The sequence shown here is derived from an EMBL/GenBank/DDBJ whole genome shotgun (WGS) entry which is preliminary data.</text>
</comment>
<keyword evidence="3" id="KW-1185">Reference proteome</keyword>
<feature type="region of interest" description="Disordered" evidence="1">
    <location>
        <begin position="86"/>
        <end position="149"/>
    </location>
</feature>
<reference evidence="2" key="1">
    <citation type="submission" date="2022-07" db="EMBL/GenBank/DDBJ databases">
        <title>Phylogenomic reconstructions and comparative analyses of Kickxellomycotina fungi.</title>
        <authorList>
            <person name="Reynolds N.K."/>
            <person name="Stajich J.E."/>
            <person name="Barry K."/>
            <person name="Grigoriev I.V."/>
            <person name="Crous P."/>
            <person name="Smith M.E."/>
        </authorList>
    </citation>
    <scope>NUCLEOTIDE SEQUENCE</scope>
    <source>
        <strain evidence="2">RSA 861</strain>
    </source>
</reference>
<dbReference type="OrthoDB" id="5567440at2759"/>
<gene>
    <name evidence="2" type="ORF">IWQ60_001473</name>
</gene>
<feature type="compositionally biased region" description="Polar residues" evidence="1">
    <location>
        <begin position="419"/>
        <end position="428"/>
    </location>
</feature>